<proteinExistence type="predicted"/>
<evidence type="ECO:0000313" key="10">
    <source>
        <dbReference type="EMBL" id="JAT09375.1"/>
    </source>
</evidence>
<dbReference type="PANTHER" id="PTHR37984">
    <property type="entry name" value="PROTEIN CBG26694"/>
    <property type="match status" value="1"/>
</dbReference>
<dbReference type="Gene3D" id="2.40.70.10">
    <property type="entry name" value="Acid Proteases"/>
    <property type="match status" value="1"/>
</dbReference>
<dbReference type="Pfam" id="PF17917">
    <property type="entry name" value="RT_RNaseH"/>
    <property type="match status" value="1"/>
</dbReference>
<dbReference type="InterPro" id="IPR000477">
    <property type="entry name" value="RT_dom"/>
</dbReference>
<evidence type="ECO:0000256" key="7">
    <source>
        <dbReference type="ARBA" id="ARBA00022918"/>
    </source>
</evidence>
<keyword evidence="7" id="KW-0695">RNA-directed DNA polymerase</keyword>
<dbReference type="InterPro" id="IPR021109">
    <property type="entry name" value="Peptidase_aspartic_dom_sf"/>
</dbReference>
<feature type="compositionally biased region" description="Basic residues" evidence="8">
    <location>
        <begin position="262"/>
        <end position="281"/>
    </location>
</feature>
<evidence type="ECO:0000256" key="4">
    <source>
        <dbReference type="ARBA" id="ARBA00022722"/>
    </source>
</evidence>
<dbReference type="SUPFAM" id="SSF50630">
    <property type="entry name" value="Acid proteases"/>
    <property type="match status" value="1"/>
</dbReference>
<dbReference type="GO" id="GO:0003964">
    <property type="term" value="F:RNA-directed DNA polymerase activity"/>
    <property type="evidence" value="ECO:0007669"/>
    <property type="project" value="UniProtKB-KW"/>
</dbReference>
<evidence type="ECO:0000256" key="1">
    <source>
        <dbReference type="ARBA" id="ARBA00012493"/>
    </source>
</evidence>
<keyword evidence="5" id="KW-0255">Endonuclease</keyword>
<keyword evidence="4" id="KW-0540">Nuclease</keyword>
<evidence type="ECO:0000256" key="5">
    <source>
        <dbReference type="ARBA" id="ARBA00022759"/>
    </source>
</evidence>
<gene>
    <name evidence="10" type="ORF">g.43672</name>
</gene>
<dbReference type="PANTHER" id="PTHR37984:SF5">
    <property type="entry name" value="PROTEIN NYNRIN-LIKE"/>
    <property type="match status" value="1"/>
</dbReference>
<keyword evidence="3" id="KW-0548">Nucleotidyltransferase</keyword>
<evidence type="ECO:0000256" key="2">
    <source>
        <dbReference type="ARBA" id="ARBA00022679"/>
    </source>
</evidence>
<name>A0A1B6KDA3_9HEMI</name>
<feature type="domain" description="Reverse transcriptase" evidence="9">
    <location>
        <begin position="533"/>
        <end position="711"/>
    </location>
</feature>
<sequence>MKIINYDSTNRYVLGLGLKMSFLGNIKEFDESDDIELYLERLHQYFKANSVKDDAKAPILLTLIGPKPYGVLRNLVSPKTVDSLDFDTIVKELKSHYAPKKLVISERFKFYKRDQLPSESISNYVVELKQLASQCNFNSFLEEALRDRLVCGVNNEAIQRKLLTEHSLTFTKAVELAVSMELASNELKSFHSDSSASNVNKVSQRKVERKCTCCGEVNHGWVNCKYKNYSCNVCKKKGHLAKICRKKNVSYNFSSHDNGNKPRGRSSSRTRFKHSQGKNRKNVNQVNFENSEVGLSEGTQNLSLYKVDTVNTLSQPFQVKVVIEGKLVSAEIDTGAGRTVMAQSVFSKLFPNFYLCKSNVRLNTYMKEPIQVAGEAIVNVSLPDKLECNRPKGKTLSLLVIKSVEKLPTLIGRDWIKSLGLDLNSVKSYNDSETILSNELVKENPASKSKVECRLKPESDVSVIEPNLIEVGKVVMKLKTKYPDVFKPGFGLIKNFEAKLICKPNTVPTFYKARPVPFSMKSVVKQELQKLKDNGIIEPVSHSDWASCIVVVPKPNSDQIRICGDFKNVNQCLKTEHYPLPTMEDLFQPLTNGKVFTVLDISNAFQQLKVSEDSRPFLTINTHVGLFRYTRLPFGISSAPSIYQSIMDQVLQGIPNCGCYIDDVIISAENFASCKARVELVLSRLQDYGITVNESKCKFFEPKVEYLGYIIDAEGLHPVLDKVEALKQAKSPQNVTELKAYLGLLNYYHKFIPNLSTKLEPLYRLLHSKAKFVFCKEQIDTFVNSKTWLEKYNVLSHYDDTKELVLCCDASSVGVGAVISNRDSNGNEKPIHFASRTLSKHEQNYAHIEREALAIMFGLKKFHRYLYGRSFVLQTDNKSLSIILDPSKCIPPMSAMRIQRWALLLSSYNYKVEFCKGKDIAHADYLSRAPLSNTNDPVSCEINFLSPTKCEPLSSYDIAAETKKDAMLSKILDLTLAGWPNQVDKEFEPYFKRKNELTIEQGCILWGNRVIIPS</sequence>
<evidence type="ECO:0000256" key="3">
    <source>
        <dbReference type="ARBA" id="ARBA00022695"/>
    </source>
</evidence>
<dbReference type="Pfam" id="PF00078">
    <property type="entry name" value="RVT_1"/>
    <property type="match status" value="1"/>
</dbReference>
<dbReference type="InterPro" id="IPR041373">
    <property type="entry name" value="RT_RNaseH"/>
</dbReference>
<dbReference type="CDD" id="cd09274">
    <property type="entry name" value="RNase_HI_RT_Ty3"/>
    <property type="match status" value="1"/>
</dbReference>
<dbReference type="SUPFAM" id="SSF56672">
    <property type="entry name" value="DNA/RNA polymerases"/>
    <property type="match status" value="1"/>
</dbReference>
<dbReference type="CDD" id="cd01647">
    <property type="entry name" value="RT_LTR"/>
    <property type="match status" value="1"/>
</dbReference>
<organism evidence="10">
    <name type="scientific">Graphocephala atropunctata</name>
    <dbReference type="NCBI Taxonomy" id="36148"/>
    <lineage>
        <taxon>Eukaryota</taxon>
        <taxon>Metazoa</taxon>
        <taxon>Ecdysozoa</taxon>
        <taxon>Arthropoda</taxon>
        <taxon>Hexapoda</taxon>
        <taxon>Insecta</taxon>
        <taxon>Pterygota</taxon>
        <taxon>Neoptera</taxon>
        <taxon>Paraneoptera</taxon>
        <taxon>Hemiptera</taxon>
        <taxon>Auchenorrhyncha</taxon>
        <taxon>Membracoidea</taxon>
        <taxon>Cicadellidae</taxon>
        <taxon>Cicadellinae</taxon>
        <taxon>Cicadellini</taxon>
        <taxon>Graphocephala</taxon>
    </lineage>
</organism>
<reference evidence="10" key="1">
    <citation type="submission" date="2015-11" db="EMBL/GenBank/DDBJ databases">
        <title>De novo transcriptome assembly of four potential Pierce s Disease insect vectors from Arizona vineyards.</title>
        <authorList>
            <person name="Tassone E.E."/>
        </authorList>
    </citation>
    <scope>NUCLEOTIDE SEQUENCE</scope>
</reference>
<dbReference type="InterPro" id="IPR043502">
    <property type="entry name" value="DNA/RNA_pol_sf"/>
</dbReference>
<dbReference type="PROSITE" id="PS50878">
    <property type="entry name" value="RT_POL"/>
    <property type="match status" value="1"/>
</dbReference>
<evidence type="ECO:0000256" key="6">
    <source>
        <dbReference type="ARBA" id="ARBA00022801"/>
    </source>
</evidence>
<accession>A0A1B6KDA3</accession>
<evidence type="ECO:0000259" key="9">
    <source>
        <dbReference type="PROSITE" id="PS50878"/>
    </source>
</evidence>
<dbReference type="InterPro" id="IPR043128">
    <property type="entry name" value="Rev_trsase/Diguanyl_cyclase"/>
</dbReference>
<keyword evidence="6" id="KW-0378">Hydrolase</keyword>
<feature type="region of interest" description="Disordered" evidence="8">
    <location>
        <begin position="254"/>
        <end position="281"/>
    </location>
</feature>
<dbReference type="InterPro" id="IPR050951">
    <property type="entry name" value="Retrovirus_Pol_polyprotein"/>
</dbReference>
<dbReference type="Gene3D" id="3.10.10.10">
    <property type="entry name" value="HIV Type 1 Reverse Transcriptase, subunit A, domain 1"/>
    <property type="match status" value="1"/>
</dbReference>
<dbReference type="Gene3D" id="3.30.70.270">
    <property type="match status" value="2"/>
</dbReference>
<feature type="non-terminal residue" evidence="10">
    <location>
        <position position="1014"/>
    </location>
</feature>
<keyword evidence="2" id="KW-0808">Transferase</keyword>
<dbReference type="AlphaFoldDB" id="A0A1B6KDA3"/>
<protein>
    <recommendedName>
        <fullName evidence="1">RNA-directed DNA polymerase</fullName>
        <ecNumber evidence="1">2.7.7.49</ecNumber>
    </recommendedName>
</protein>
<dbReference type="EC" id="2.7.7.49" evidence="1"/>
<dbReference type="EMBL" id="GEBQ01030602">
    <property type="protein sequence ID" value="JAT09375.1"/>
    <property type="molecule type" value="Transcribed_RNA"/>
</dbReference>
<dbReference type="FunFam" id="3.30.70.270:FF:000020">
    <property type="entry name" value="Transposon Tf2-6 polyprotein-like Protein"/>
    <property type="match status" value="1"/>
</dbReference>
<dbReference type="GO" id="GO:0016787">
    <property type="term" value="F:hydrolase activity"/>
    <property type="evidence" value="ECO:0007669"/>
    <property type="project" value="UniProtKB-KW"/>
</dbReference>
<evidence type="ECO:0000256" key="8">
    <source>
        <dbReference type="SAM" id="MobiDB-lite"/>
    </source>
</evidence>
<dbReference type="GO" id="GO:0004519">
    <property type="term" value="F:endonuclease activity"/>
    <property type="evidence" value="ECO:0007669"/>
    <property type="project" value="UniProtKB-KW"/>
</dbReference>